<evidence type="ECO:0000313" key="2">
    <source>
        <dbReference type="Proteomes" id="UP000299084"/>
    </source>
</evidence>
<dbReference type="EMBL" id="JWIN03000017">
    <property type="protein sequence ID" value="KAB1264612.1"/>
    <property type="molecule type" value="Genomic_DNA"/>
</dbReference>
<sequence length="88" mass="9935">MRANSDCGFLQTLLHPPRPHMGRWRVEQFLSILALEPHVEITLHRLPGALSPRGQRKMSCPSVLERAGLVQEGQTQLVQGTKREQGQE</sequence>
<gene>
    <name evidence="1" type="ORF">Cadr_000020283</name>
</gene>
<organism evidence="1 2">
    <name type="scientific">Camelus dromedarius</name>
    <name type="common">Dromedary</name>
    <name type="synonym">Arabian camel</name>
    <dbReference type="NCBI Taxonomy" id="9838"/>
    <lineage>
        <taxon>Eukaryota</taxon>
        <taxon>Metazoa</taxon>
        <taxon>Chordata</taxon>
        <taxon>Craniata</taxon>
        <taxon>Vertebrata</taxon>
        <taxon>Euteleostomi</taxon>
        <taxon>Mammalia</taxon>
        <taxon>Eutheria</taxon>
        <taxon>Laurasiatheria</taxon>
        <taxon>Artiodactyla</taxon>
        <taxon>Tylopoda</taxon>
        <taxon>Camelidae</taxon>
        <taxon>Camelus</taxon>
    </lineage>
</organism>
<protein>
    <submittedName>
        <fullName evidence="1">Uncharacterized protein</fullName>
    </submittedName>
</protein>
<comment type="caution">
    <text evidence="1">The sequence shown here is derived from an EMBL/GenBank/DDBJ whole genome shotgun (WGS) entry which is preliminary data.</text>
</comment>
<reference evidence="1 2" key="1">
    <citation type="journal article" date="2019" name="Mol. Ecol. Resour.">
        <title>Improving Illumina assemblies with Hi-C and long reads: an example with the North African dromedary.</title>
        <authorList>
            <person name="Elbers J.P."/>
            <person name="Rogers M.F."/>
            <person name="Perelman P.L."/>
            <person name="Proskuryakova A.A."/>
            <person name="Serdyukova N.A."/>
            <person name="Johnson W.E."/>
            <person name="Horin P."/>
            <person name="Corander J."/>
            <person name="Murphy D."/>
            <person name="Burger P.A."/>
        </authorList>
    </citation>
    <scope>NUCLEOTIDE SEQUENCE [LARGE SCALE GENOMIC DNA]</scope>
    <source>
        <strain evidence="1">Drom800</strain>
        <tissue evidence="1">Blood</tissue>
    </source>
</reference>
<proteinExistence type="predicted"/>
<dbReference type="AlphaFoldDB" id="A0A5N4D0F0"/>
<name>A0A5N4D0F0_CAMDR</name>
<evidence type="ECO:0000313" key="1">
    <source>
        <dbReference type="EMBL" id="KAB1264612.1"/>
    </source>
</evidence>
<dbReference type="Proteomes" id="UP000299084">
    <property type="component" value="Unassembled WGS sequence"/>
</dbReference>
<keyword evidence="2" id="KW-1185">Reference proteome</keyword>
<accession>A0A5N4D0F0</accession>